<evidence type="ECO:0000259" key="3">
    <source>
        <dbReference type="PROSITE" id="PS50885"/>
    </source>
</evidence>
<dbReference type="PROSITE" id="PS50885">
    <property type="entry name" value="HAMP"/>
    <property type="match status" value="1"/>
</dbReference>
<gene>
    <name evidence="5" type="ORF">GCM10009114_18160</name>
</gene>
<evidence type="ECO:0000313" key="5">
    <source>
        <dbReference type="EMBL" id="GAA0856396.1"/>
    </source>
</evidence>
<reference evidence="5 6" key="1">
    <citation type="journal article" date="2019" name="Int. J. Syst. Evol. Microbiol.">
        <title>The Global Catalogue of Microorganisms (GCM) 10K type strain sequencing project: providing services to taxonomists for standard genome sequencing and annotation.</title>
        <authorList>
            <consortium name="The Broad Institute Genomics Platform"/>
            <consortium name="The Broad Institute Genome Sequencing Center for Infectious Disease"/>
            <person name="Wu L."/>
            <person name="Ma J."/>
        </authorList>
    </citation>
    <scope>NUCLEOTIDE SEQUENCE [LARGE SCALE GENOMIC DNA]</scope>
    <source>
        <strain evidence="5 6">JCM 15896</strain>
    </source>
</reference>
<organism evidence="5 6">
    <name type="scientific">Aliiglaciecola litoralis</name>
    <dbReference type="NCBI Taxonomy" id="582857"/>
    <lineage>
        <taxon>Bacteria</taxon>
        <taxon>Pseudomonadati</taxon>
        <taxon>Pseudomonadota</taxon>
        <taxon>Gammaproteobacteria</taxon>
        <taxon>Alteromonadales</taxon>
        <taxon>Alteromonadaceae</taxon>
        <taxon>Aliiglaciecola</taxon>
    </lineage>
</organism>
<dbReference type="CDD" id="cd01948">
    <property type="entry name" value="EAL"/>
    <property type="match status" value="1"/>
</dbReference>
<dbReference type="PANTHER" id="PTHR33121">
    <property type="entry name" value="CYCLIC DI-GMP PHOSPHODIESTERASE PDEF"/>
    <property type="match status" value="1"/>
</dbReference>
<dbReference type="InterPro" id="IPR035919">
    <property type="entry name" value="EAL_sf"/>
</dbReference>
<dbReference type="Gene3D" id="6.10.340.10">
    <property type="match status" value="1"/>
</dbReference>
<evidence type="ECO:0000313" key="6">
    <source>
        <dbReference type="Proteomes" id="UP001500359"/>
    </source>
</evidence>
<dbReference type="PROSITE" id="PS50887">
    <property type="entry name" value="GGDEF"/>
    <property type="match status" value="1"/>
</dbReference>
<dbReference type="SUPFAM" id="SSF141868">
    <property type="entry name" value="EAL domain-like"/>
    <property type="match status" value="1"/>
</dbReference>
<dbReference type="CDD" id="cd06225">
    <property type="entry name" value="HAMP"/>
    <property type="match status" value="1"/>
</dbReference>
<dbReference type="InterPro" id="IPR001633">
    <property type="entry name" value="EAL_dom"/>
</dbReference>
<evidence type="ECO:0000256" key="1">
    <source>
        <dbReference type="SAM" id="Phobius"/>
    </source>
</evidence>
<dbReference type="InterPro" id="IPR014756">
    <property type="entry name" value="Ig_E-set"/>
</dbReference>
<dbReference type="SMART" id="SM00267">
    <property type="entry name" value="GGDEF"/>
    <property type="match status" value="1"/>
</dbReference>
<accession>A0ABN1LI62</accession>
<dbReference type="EMBL" id="BAAAFD010000004">
    <property type="protein sequence ID" value="GAA0856396.1"/>
    <property type="molecule type" value="Genomic_DNA"/>
</dbReference>
<dbReference type="SMART" id="SM00052">
    <property type="entry name" value="EAL"/>
    <property type="match status" value="1"/>
</dbReference>
<comment type="caution">
    <text evidence="5">The sequence shown here is derived from an EMBL/GenBank/DDBJ whole genome shotgun (WGS) entry which is preliminary data.</text>
</comment>
<dbReference type="Pfam" id="PF00990">
    <property type="entry name" value="GGDEF"/>
    <property type="match status" value="1"/>
</dbReference>
<dbReference type="PROSITE" id="PS50883">
    <property type="entry name" value="EAL"/>
    <property type="match status" value="1"/>
</dbReference>
<dbReference type="InterPro" id="IPR003660">
    <property type="entry name" value="HAMP_dom"/>
</dbReference>
<sequence length="870" mass="98511">MFFAADFFASTIPPDNTVSHVMTLEEPLDADFAREYDLPSDADIEKVFVTGFFSDWSTNNPAYALDEVTDGIWKRNIRLPVGDTQYKFVVYLSGDSTPYWLPDPSNDSLVSDSFGAVNSLIVFPDYRAYLTIIKFASLVIFAFLIAYFGLEKFLLWLLNRRMPVARKIVFATITILFFSNLLLLSYQLLEYRQFVKHAVVDAVHSLHLGIQKGQTENHLLLRNPEIKRAMKDLLWQAKTRVEKNQSSILQVTVSDLALLTNKLELVHIQNRKQNTDLQNQRVSQAGYESLEEYYMQGVFGPLLDSANTVPMPNFMTAHPAEKISKIETSETYWARQFLGFSNLLVPIDIHGKRYGYYAAAIQVKMYGGEIKRVIFVNLVLIAMIVLLSYTMLSSVAQTLTISLVRLSQWTQRINQADFSGSVKIQTQDEVQTLADNFAIMQDSLRDSFDKIKSQNEQLSKAAYTDLLTGLGNKARLLKDLSDTEQNLIVLELIEFDRLVDFLGENFMAELTIRIQRRLAQVAERIDHAVLYKIAPNQFAVLINNLGSSQLTNALNALVQSVNDSPVKVKQLALKFSLSAGVCISEYATELPTGTLDKAMQAVRVAKTKFDKQHFYNPSMEPKRDLSKNVSLINRIRDSLEKGLLVPFYQPIVSTRSKRIFAYECLARIVEPDNVVISPNEFIPAAKYCGLYHSISHSMFEQSARACVQNDINITLNLSALDVEDNQSNQFLSAWLDTNKDILHRITFEINETDKIEEYDQMKAFIDKVSKLGCRVALDDFGAGYSNFTHLLSLNIDYIKIDGSLIKNINTDPNSQLITKAIVECAKALEIKTVAEYVHCEAVYEFVKKLGIDYCQGYYFGVPDAQPIKAT</sequence>
<dbReference type="Gene3D" id="3.30.70.270">
    <property type="match status" value="1"/>
</dbReference>
<keyword evidence="1" id="KW-0472">Membrane</keyword>
<evidence type="ECO:0008006" key="7">
    <source>
        <dbReference type="Google" id="ProtNLM"/>
    </source>
</evidence>
<keyword evidence="6" id="KW-1185">Reference proteome</keyword>
<dbReference type="InterPro" id="IPR043128">
    <property type="entry name" value="Rev_trsase/Diguanyl_cyclase"/>
</dbReference>
<dbReference type="SUPFAM" id="SSF158472">
    <property type="entry name" value="HAMP domain-like"/>
    <property type="match status" value="1"/>
</dbReference>
<evidence type="ECO:0000259" key="2">
    <source>
        <dbReference type="PROSITE" id="PS50883"/>
    </source>
</evidence>
<feature type="transmembrane region" description="Helical" evidence="1">
    <location>
        <begin position="128"/>
        <end position="148"/>
    </location>
</feature>
<dbReference type="SUPFAM" id="SSF81296">
    <property type="entry name" value="E set domains"/>
    <property type="match status" value="1"/>
</dbReference>
<dbReference type="SUPFAM" id="SSF55073">
    <property type="entry name" value="Nucleotide cyclase"/>
    <property type="match status" value="1"/>
</dbReference>
<feature type="domain" description="GGDEF" evidence="4">
    <location>
        <begin position="486"/>
        <end position="619"/>
    </location>
</feature>
<protein>
    <recommendedName>
        <fullName evidence="7">EAL domain-containing protein</fullName>
    </recommendedName>
</protein>
<dbReference type="PANTHER" id="PTHR33121:SF79">
    <property type="entry name" value="CYCLIC DI-GMP PHOSPHODIESTERASE PDED-RELATED"/>
    <property type="match status" value="1"/>
</dbReference>
<dbReference type="Gene3D" id="2.60.40.10">
    <property type="entry name" value="Immunoglobulins"/>
    <property type="match status" value="1"/>
</dbReference>
<dbReference type="SMART" id="SM00304">
    <property type="entry name" value="HAMP"/>
    <property type="match status" value="1"/>
</dbReference>
<dbReference type="InterPro" id="IPR029787">
    <property type="entry name" value="Nucleotide_cyclase"/>
</dbReference>
<keyword evidence="1" id="KW-1133">Transmembrane helix</keyword>
<feature type="domain" description="EAL" evidence="2">
    <location>
        <begin position="628"/>
        <end position="870"/>
    </location>
</feature>
<name>A0ABN1LI62_9ALTE</name>
<dbReference type="Pfam" id="PF00563">
    <property type="entry name" value="EAL"/>
    <property type="match status" value="1"/>
</dbReference>
<dbReference type="InterPro" id="IPR050706">
    <property type="entry name" value="Cyclic-di-GMP_PDE-like"/>
</dbReference>
<dbReference type="InterPro" id="IPR013783">
    <property type="entry name" value="Ig-like_fold"/>
</dbReference>
<dbReference type="Gene3D" id="3.20.20.450">
    <property type="entry name" value="EAL domain"/>
    <property type="match status" value="1"/>
</dbReference>
<feature type="transmembrane region" description="Helical" evidence="1">
    <location>
        <begin position="168"/>
        <end position="189"/>
    </location>
</feature>
<dbReference type="InterPro" id="IPR000160">
    <property type="entry name" value="GGDEF_dom"/>
</dbReference>
<keyword evidence="1" id="KW-0812">Transmembrane</keyword>
<feature type="domain" description="HAMP" evidence="3">
    <location>
        <begin position="397"/>
        <end position="449"/>
    </location>
</feature>
<feature type="transmembrane region" description="Helical" evidence="1">
    <location>
        <begin position="373"/>
        <end position="392"/>
    </location>
</feature>
<dbReference type="Proteomes" id="UP001500359">
    <property type="component" value="Unassembled WGS sequence"/>
</dbReference>
<dbReference type="CDD" id="cd02859">
    <property type="entry name" value="E_set_AMPKbeta_like_N"/>
    <property type="match status" value="1"/>
</dbReference>
<evidence type="ECO:0000259" key="4">
    <source>
        <dbReference type="PROSITE" id="PS50887"/>
    </source>
</evidence>
<proteinExistence type="predicted"/>